<keyword evidence="3" id="KW-0432">Leucine biosynthesis</keyword>
<keyword evidence="4" id="KW-0028">Amino-acid biosynthesis</keyword>
<keyword evidence="10" id="KW-1185">Reference proteome</keyword>
<keyword evidence="5" id="KW-0808">Transferase</keyword>
<dbReference type="InterPro" id="IPR050073">
    <property type="entry name" value="2-IPM_HCS-like"/>
</dbReference>
<dbReference type="InterPro" id="IPR013785">
    <property type="entry name" value="Aldolase_TIM"/>
</dbReference>
<dbReference type="InterPro" id="IPR054691">
    <property type="entry name" value="LeuA/HCS_post-cat"/>
</dbReference>
<dbReference type="EMBL" id="BMJS01000023">
    <property type="protein sequence ID" value="GGG01802.1"/>
    <property type="molecule type" value="Genomic_DNA"/>
</dbReference>
<dbReference type="InterPro" id="IPR013709">
    <property type="entry name" value="2-isopropylmalate_synth_dimer"/>
</dbReference>
<evidence type="ECO:0000256" key="3">
    <source>
        <dbReference type="ARBA" id="ARBA00022430"/>
    </source>
</evidence>
<dbReference type="Pfam" id="PF22617">
    <property type="entry name" value="HCS_D2"/>
    <property type="match status" value="1"/>
</dbReference>
<dbReference type="OrthoDB" id="9803573at2"/>
<dbReference type="InterPro" id="IPR000891">
    <property type="entry name" value="PYR_CT"/>
</dbReference>
<dbReference type="PANTHER" id="PTHR10277:SF9">
    <property type="entry name" value="2-ISOPROPYLMALATE SYNTHASE 1, CHLOROPLASTIC-RELATED"/>
    <property type="match status" value="1"/>
</dbReference>
<comment type="similarity">
    <text evidence="1">Belongs to the alpha-IPM synthase/homocitrate synthase family. LeuA type 1 subfamily.</text>
</comment>
<evidence type="ECO:0000313" key="9">
    <source>
        <dbReference type="EMBL" id="GGG01802.1"/>
    </source>
</evidence>
<dbReference type="InterPro" id="IPR036230">
    <property type="entry name" value="LeuA_allosteric_dom_sf"/>
</dbReference>
<evidence type="ECO:0000256" key="2">
    <source>
        <dbReference type="ARBA" id="ARBA00018198"/>
    </source>
</evidence>
<dbReference type="GO" id="GO:0009098">
    <property type="term" value="P:L-leucine biosynthetic process"/>
    <property type="evidence" value="ECO:0007669"/>
    <property type="project" value="UniProtKB-UniPathway"/>
</dbReference>
<dbReference type="GO" id="GO:0003852">
    <property type="term" value="F:2-isopropylmalate synthase activity"/>
    <property type="evidence" value="ECO:0007669"/>
    <property type="project" value="InterPro"/>
</dbReference>
<comment type="caution">
    <text evidence="9">The sequence shown here is derived from an EMBL/GenBank/DDBJ whole genome shotgun (WGS) entry which is preliminary data.</text>
</comment>
<evidence type="ECO:0000256" key="6">
    <source>
        <dbReference type="ARBA" id="ARBA00023211"/>
    </source>
</evidence>
<evidence type="ECO:0000256" key="7">
    <source>
        <dbReference type="ARBA" id="ARBA00023304"/>
    </source>
</evidence>
<keyword evidence="6" id="KW-0464">Manganese</keyword>
<dbReference type="SUPFAM" id="SSF110921">
    <property type="entry name" value="2-isopropylmalate synthase LeuA, allosteric (dimerisation) domain"/>
    <property type="match status" value="1"/>
</dbReference>
<evidence type="ECO:0000313" key="10">
    <source>
        <dbReference type="Proteomes" id="UP000636949"/>
    </source>
</evidence>
<dbReference type="SMART" id="SM00917">
    <property type="entry name" value="LeuA_dimer"/>
    <property type="match status" value="1"/>
</dbReference>
<dbReference type="PROSITE" id="PS50991">
    <property type="entry name" value="PYR_CT"/>
    <property type="match status" value="1"/>
</dbReference>
<dbReference type="UniPathway" id="UPA00048">
    <property type="reaction ID" value="UER00070"/>
</dbReference>
<feature type="domain" description="Pyruvate carboxyltransferase" evidence="8">
    <location>
        <begin position="13"/>
        <end position="296"/>
    </location>
</feature>
<dbReference type="Gene3D" id="3.30.160.270">
    <property type="match status" value="1"/>
</dbReference>
<organism evidence="9 10">
    <name type="scientific">Cysteiniphilum litorale</name>
    <dbReference type="NCBI Taxonomy" id="2056700"/>
    <lineage>
        <taxon>Bacteria</taxon>
        <taxon>Pseudomonadati</taxon>
        <taxon>Pseudomonadota</taxon>
        <taxon>Gammaproteobacteria</taxon>
        <taxon>Thiotrichales</taxon>
        <taxon>Fastidiosibacteraceae</taxon>
        <taxon>Cysteiniphilum</taxon>
    </lineage>
</organism>
<dbReference type="RefSeq" id="WP_117003235.1">
    <property type="nucleotide sequence ID" value="NZ_BMJS01000023.1"/>
</dbReference>
<evidence type="ECO:0000256" key="5">
    <source>
        <dbReference type="ARBA" id="ARBA00022679"/>
    </source>
</evidence>
<proteinExistence type="inferred from homology"/>
<dbReference type="SUPFAM" id="SSF51569">
    <property type="entry name" value="Aldolase"/>
    <property type="match status" value="1"/>
</dbReference>
<evidence type="ECO:0000256" key="1">
    <source>
        <dbReference type="ARBA" id="ARBA00009396"/>
    </source>
</evidence>
<dbReference type="PANTHER" id="PTHR10277">
    <property type="entry name" value="HOMOCITRATE SYNTHASE-RELATED"/>
    <property type="match status" value="1"/>
</dbReference>
<sequence length="547" mass="60338">MSTQTKQHNKQRVYVFDTTLRDGQQSPGAGMNFEDNIAYADYAHALNIDVLEAGFPSASQLDFQIVHTISERMANRQSNMIIAGLCQLREAQVLKTMEALKPSLAIGKARIHVYLPVDPNLAQASLGDKNDEQKHIDEVYRLIKIATDQGYEVEFSAEGYSRLADGFDYVTEVFKSAVRAGVSVINCPDTIGGACEREGDEYFVKNMTKHARIIKETFPDKDIIWSAHCHNDFGLALENSMNAVFDGPARQVEACINGVGERAGNAALEQCVMFIDAFGKQEDVHYYTNININGLKEVSDFIAQKMLPKQPHSPIVGLNATRHTSGGHTNAILNNPLAYQPFDPKSIGSEISFVFGPLSGGNHAKKIIEDFGYVCEEHEKAKIAQQIKDIYHERRKGVTDLELLSAYKKIRAPIKASKIAYGKSEDSSSVTITGQFFDQENLKVELAGENSALAALLSATDKYMPGIEVKDYYAKSLTEAGVRSSSEATIIVSAPNHNAYKGIAKDHDIEISALKAFIEAVNQMYVDANYRAQSTSTQINQYEVSHG</sequence>
<evidence type="ECO:0000256" key="4">
    <source>
        <dbReference type="ARBA" id="ARBA00022605"/>
    </source>
</evidence>
<reference evidence="9" key="1">
    <citation type="journal article" date="2014" name="Int. J. Syst. Evol. Microbiol.">
        <title>Complete genome sequence of Corynebacterium casei LMG S-19264T (=DSM 44701T), isolated from a smear-ripened cheese.</title>
        <authorList>
            <consortium name="US DOE Joint Genome Institute (JGI-PGF)"/>
            <person name="Walter F."/>
            <person name="Albersmeier A."/>
            <person name="Kalinowski J."/>
            <person name="Ruckert C."/>
        </authorList>
    </citation>
    <scope>NUCLEOTIDE SEQUENCE</scope>
    <source>
        <strain evidence="9">CGMCC 1.15758</strain>
    </source>
</reference>
<dbReference type="Gene3D" id="3.20.20.70">
    <property type="entry name" value="Aldolase class I"/>
    <property type="match status" value="1"/>
</dbReference>
<keyword evidence="7" id="KW-0100">Branched-chain amino acid biosynthesis</keyword>
<dbReference type="Pfam" id="PF00682">
    <property type="entry name" value="HMGL-like"/>
    <property type="match status" value="1"/>
</dbReference>
<gene>
    <name evidence="9" type="primary">leuA</name>
    <name evidence="9" type="ORF">GCM10010995_19100</name>
</gene>
<accession>A0A8J2Z5E3</accession>
<dbReference type="Proteomes" id="UP000636949">
    <property type="component" value="Unassembled WGS sequence"/>
</dbReference>
<name>A0A8J2Z5E3_9GAMM</name>
<reference evidence="9" key="2">
    <citation type="submission" date="2020-09" db="EMBL/GenBank/DDBJ databases">
        <authorList>
            <person name="Sun Q."/>
            <person name="Zhou Y."/>
        </authorList>
    </citation>
    <scope>NUCLEOTIDE SEQUENCE</scope>
    <source>
        <strain evidence="9">CGMCC 1.15758</strain>
    </source>
</reference>
<protein>
    <recommendedName>
        <fullName evidence="2">2-isopropylmalate synthase</fullName>
    </recommendedName>
</protein>
<evidence type="ECO:0000259" key="8">
    <source>
        <dbReference type="PROSITE" id="PS50991"/>
    </source>
</evidence>
<dbReference type="AlphaFoldDB" id="A0A8J2Z5E3"/>